<dbReference type="EMBL" id="JBHULM010000011">
    <property type="protein sequence ID" value="MFD2543119.1"/>
    <property type="molecule type" value="Genomic_DNA"/>
</dbReference>
<evidence type="ECO:0008006" key="4">
    <source>
        <dbReference type="Google" id="ProtNLM"/>
    </source>
</evidence>
<comment type="caution">
    <text evidence="2">The sequence shown here is derived from an EMBL/GenBank/DDBJ whole genome shotgun (WGS) entry which is preliminary data.</text>
</comment>
<dbReference type="RefSeq" id="WP_379904684.1">
    <property type="nucleotide sequence ID" value="NZ_JBHULM010000011.1"/>
</dbReference>
<proteinExistence type="predicted"/>
<organism evidence="2 3">
    <name type="scientific">Lacinutrix gracilariae</name>
    <dbReference type="NCBI Taxonomy" id="1747198"/>
    <lineage>
        <taxon>Bacteria</taxon>
        <taxon>Pseudomonadati</taxon>
        <taxon>Bacteroidota</taxon>
        <taxon>Flavobacteriia</taxon>
        <taxon>Flavobacteriales</taxon>
        <taxon>Flavobacteriaceae</taxon>
        <taxon>Lacinutrix</taxon>
    </lineage>
</organism>
<keyword evidence="3" id="KW-1185">Reference proteome</keyword>
<reference evidence="3" key="1">
    <citation type="journal article" date="2019" name="Int. J. Syst. Evol. Microbiol.">
        <title>The Global Catalogue of Microorganisms (GCM) 10K type strain sequencing project: providing services to taxonomists for standard genome sequencing and annotation.</title>
        <authorList>
            <consortium name="The Broad Institute Genomics Platform"/>
            <consortium name="The Broad Institute Genome Sequencing Center for Infectious Disease"/>
            <person name="Wu L."/>
            <person name="Ma J."/>
        </authorList>
    </citation>
    <scope>NUCLEOTIDE SEQUENCE [LARGE SCALE GENOMIC DNA]</scope>
    <source>
        <strain evidence="3">KCTC 42808</strain>
    </source>
</reference>
<gene>
    <name evidence="2" type="ORF">ACFSSB_12375</name>
</gene>
<feature type="chain" id="PRO_5045458643" description="Adhesin domain-containing protein" evidence="1">
    <location>
        <begin position="19"/>
        <end position="206"/>
    </location>
</feature>
<protein>
    <recommendedName>
        <fullName evidence="4">Adhesin domain-containing protein</fullName>
    </recommendedName>
</protein>
<name>A0ABW5K2F2_9FLAO</name>
<sequence>MKNLIFLFLFCFTYAIQAQSITDKTFSANGITAINIVGENVFKITIETKPVHEITVSARVEGENNENIVIVTENSNKSLYVAAKLQPLFKDANDKLSAHKVISIEIALVVPEHLQVFLNAYNALVVVQGNYKKVSLNSDTGNCIFNAFSGDAKIYTRKGNVALQTNHAKITASSKNGSIKKEVIDTGTNQILIKTINGNITLTKSQ</sequence>
<keyword evidence="1" id="KW-0732">Signal</keyword>
<evidence type="ECO:0000256" key="1">
    <source>
        <dbReference type="SAM" id="SignalP"/>
    </source>
</evidence>
<evidence type="ECO:0000313" key="2">
    <source>
        <dbReference type="EMBL" id="MFD2543119.1"/>
    </source>
</evidence>
<feature type="signal peptide" evidence="1">
    <location>
        <begin position="1"/>
        <end position="18"/>
    </location>
</feature>
<dbReference type="Proteomes" id="UP001597467">
    <property type="component" value="Unassembled WGS sequence"/>
</dbReference>
<evidence type="ECO:0000313" key="3">
    <source>
        <dbReference type="Proteomes" id="UP001597467"/>
    </source>
</evidence>
<accession>A0ABW5K2F2</accession>